<organism evidence="1 2">
    <name type="scientific">Lactonifactor longoviformis DSM 17459</name>
    <dbReference type="NCBI Taxonomy" id="1122155"/>
    <lineage>
        <taxon>Bacteria</taxon>
        <taxon>Bacillati</taxon>
        <taxon>Bacillota</taxon>
        <taxon>Clostridia</taxon>
        <taxon>Eubacteriales</taxon>
        <taxon>Clostridiaceae</taxon>
        <taxon>Lactonifactor</taxon>
    </lineage>
</organism>
<protein>
    <submittedName>
        <fullName evidence="1">Radical SAM additional 4Fe4S-binding SPASM domain-containing protein</fullName>
    </submittedName>
</protein>
<dbReference type="PANTHER" id="PTHR11228:SF7">
    <property type="entry name" value="PQQA PEPTIDE CYCLASE"/>
    <property type="match status" value="1"/>
</dbReference>
<dbReference type="EMBL" id="FQVI01000028">
    <property type="protein sequence ID" value="SHF44149.1"/>
    <property type="molecule type" value="Genomic_DNA"/>
</dbReference>
<dbReference type="AlphaFoldDB" id="A0A1M5BNN8"/>
<dbReference type="Proteomes" id="UP000184245">
    <property type="component" value="Unassembled WGS sequence"/>
</dbReference>
<accession>A0A1M5BNN8</accession>
<dbReference type="Gene3D" id="3.20.20.70">
    <property type="entry name" value="Aldolase class I"/>
    <property type="match status" value="1"/>
</dbReference>
<dbReference type="InterPro" id="IPR058240">
    <property type="entry name" value="rSAM_sf"/>
</dbReference>
<keyword evidence="2" id="KW-1185">Reference proteome</keyword>
<name>A0A1M5BNN8_9CLOT</name>
<gene>
    <name evidence="1" type="ORF">SAMN02745158_03756</name>
</gene>
<reference evidence="1 2" key="1">
    <citation type="submission" date="2016-11" db="EMBL/GenBank/DDBJ databases">
        <authorList>
            <person name="Jaros S."/>
            <person name="Januszkiewicz K."/>
            <person name="Wedrychowicz H."/>
        </authorList>
    </citation>
    <scope>NUCLEOTIDE SEQUENCE [LARGE SCALE GENOMIC DNA]</scope>
    <source>
        <strain evidence="1 2">DSM 17459</strain>
    </source>
</reference>
<proteinExistence type="predicted"/>
<evidence type="ECO:0000313" key="1">
    <source>
        <dbReference type="EMBL" id="SHF44149.1"/>
    </source>
</evidence>
<dbReference type="SUPFAM" id="SSF102114">
    <property type="entry name" value="Radical SAM enzymes"/>
    <property type="match status" value="1"/>
</dbReference>
<evidence type="ECO:0000313" key="2">
    <source>
        <dbReference type="Proteomes" id="UP000184245"/>
    </source>
</evidence>
<dbReference type="PANTHER" id="PTHR11228">
    <property type="entry name" value="RADICAL SAM DOMAIN PROTEIN"/>
    <property type="match status" value="1"/>
</dbReference>
<sequence length="372" mass="42617">MYFHLYNHCIFLTGIAGGVLYDLSSGEFTGLEKQECSWLEAAEKGEAIQDNDFYRELEKMQLGFYSDKPCYIDKLRESSPLLQVHRDLKSYKIQIAVLQLTGRCDIEGDNCRDYFCPPCRQGDSSAKDLPAERWFSIIDTLSDAGASSFLLTGGNVLLYKEFDAVLRYLKKKDVSVSILLPRLDPAHPQLFREHILLFPCSSRQTEKKKYHDVTVYCPETADPQAIEHWKHNGYRILPVQLSSAPISEASLVPCTLERYEGRKNGDLCLSGKIYVDCSGNLIPCLQGNQHPVGSLLQEPFYLLYRRLIEAFWDVPVRPHKKCSSCQWYYSCPSCRFTDAAARCRIYPEEREEVLLSPEHSLEHCAFLSRLHT</sequence>
<dbReference type="OrthoDB" id="9810775at2"/>
<dbReference type="InterPro" id="IPR050377">
    <property type="entry name" value="Radical_SAM_PqqE_MftC-like"/>
</dbReference>
<dbReference type="InterPro" id="IPR013785">
    <property type="entry name" value="Aldolase_TIM"/>
</dbReference>
<dbReference type="STRING" id="1122155.SAMN02745158_03756"/>
<dbReference type="RefSeq" id="WP_072854306.1">
    <property type="nucleotide sequence ID" value="NZ_FQVI01000028.1"/>
</dbReference>